<evidence type="ECO:0000256" key="1">
    <source>
        <dbReference type="SAM" id="MobiDB-lite"/>
    </source>
</evidence>
<dbReference type="VEuPathDB" id="TriTrypDB:ECC02_003311"/>
<dbReference type="VEuPathDB" id="TriTrypDB:TcG_02133"/>
<feature type="compositionally biased region" description="Basic and acidic residues" evidence="1">
    <location>
        <begin position="1"/>
        <end position="11"/>
    </location>
</feature>
<dbReference type="OrthoDB" id="249949at2759"/>
<sequence length="372" mass="41860">MNGEVSVERKFSPSQPGYGSEGCRQSMGTTTNNGARRFSATEPGRTVGMPYSFDTMRYLKDVMRRREDIHTMRVMPKTHLLAQLVLLEQSGREMLIHQERFCRQQIAHKRDDERSKREEQRLQQKNRDRLEEMKRKQVEELAALKEGVTSFQRQIDAEVKEKLRIVCMLQPRMNVAAAVLAEVKNEASPFLLLPELMEEEKRVAKALKADSRYSKSSADCGAVPHWMRTCVAGSFNVAAILQDAPYRATVDDAVKVTNTFLRKVVVVRNVNDRSVVGWVHVRAGSDPATLATELVRLPAPEELPGQGNIGVVWPKEDFLELSRRAKANNNVETQQLLQSVLGMSSASLHCVGLTTHEFSKKEVETIGSLASV</sequence>
<dbReference type="VEuPathDB" id="TriTrypDB:TcCLB.508961.70"/>
<dbReference type="VEuPathDB" id="TriTrypDB:TcCL_NonESM10604"/>
<dbReference type="VEuPathDB" id="TriTrypDB:BCY84_16000"/>
<reference evidence="2 3" key="1">
    <citation type="journal article" date="2018" name="Microb. Genom.">
        <title>Expanding an expanded genome: long-read sequencing of Trypanosoma cruzi.</title>
        <authorList>
            <person name="Berna L."/>
            <person name="Rodriguez M."/>
            <person name="Chiribao M.L."/>
            <person name="Parodi-Talice A."/>
            <person name="Pita S."/>
            <person name="Rijo G."/>
            <person name="Alvarez-Valin F."/>
            <person name="Robello C."/>
        </authorList>
    </citation>
    <scope>NUCLEOTIDE SEQUENCE [LARGE SCALE GENOMIC DNA]</scope>
    <source>
        <strain evidence="2 3">Dm28c</strain>
    </source>
</reference>
<dbReference type="VEuPathDB" id="TriTrypDB:Tc_MARK_10228"/>
<feature type="region of interest" description="Disordered" evidence="1">
    <location>
        <begin position="1"/>
        <end position="43"/>
    </location>
</feature>
<dbReference type="EMBL" id="PRFA01000055">
    <property type="protein sequence ID" value="PWU89886.1"/>
    <property type="molecule type" value="Genomic_DNA"/>
</dbReference>
<dbReference type="VEuPathDB" id="TriTrypDB:TCSYLVIO_001016"/>
<dbReference type="VEuPathDB" id="TriTrypDB:TcBrA4_0005730"/>
<dbReference type="VEuPathDB" id="TriTrypDB:C3747_6g402"/>
<feature type="region of interest" description="Disordered" evidence="1">
    <location>
        <begin position="107"/>
        <end position="129"/>
    </location>
</feature>
<proteinExistence type="predicted"/>
<dbReference type="VEuPathDB" id="TriTrypDB:TcCLB.434931.20"/>
<dbReference type="VEuPathDB" id="TriTrypDB:TCDM_03880"/>
<dbReference type="VEuPathDB" id="TriTrypDB:TcYC6_0055650"/>
<dbReference type="AlphaFoldDB" id="A0A2V2V320"/>
<evidence type="ECO:0000313" key="3">
    <source>
        <dbReference type="Proteomes" id="UP000246121"/>
    </source>
</evidence>
<protein>
    <submittedName>
        <fullName evidence="2">Uncharacterized protein</fullName>
    </submittedName>
</protein>
<dbReference type="Proteomes" id="UP000246121">
    <property type="component" value="Unassembled WGS sequence"/>
</dbReference>
<gene>
    <name evidence="2" type="ORF">C4B63_55g56</name>
</gene>
<organism evidence="2 3">
    <name type="scientific">Trypanosoma cruzi</name>
    <dbReference type="NCBI Taxonomy" id="5693"/>
    <lineage>
        <taxon>Eukaryota</taxon>
        <taxon>Discoba</taxon>
        <taxon>Euglenozoa</taxon>
        <taxon>Kinetoplastea</taxon>
        <taxon>Metakinetoplastina</taxon>
        <taxon>Trypanosomatida</taxon>
        <taxon>Trypanosomatidae</taxon>
        <taxon>Trypanosoma</taxon>
        <taxon>Schizotrypanum</taxon>
    </lineage>
</organism>
<accession>A0A2V2V320</accession>
<evidence type="ECO:0000313" key="2">
    <source>
        <dbReference type="EMBL" id="PWU89886.1"/>
    </source>
</evidence>
<comment type="caution">
    <text evidence="2">The sequence shown here is derived from an EMBL/GenBank/DDBJ whole genome shotgun (WGS) entry which is preliminary data.</text>
</comment>
<dbReference type="VEuPathDB" id="TriTrypDB:C4B63_55g56"/>
<name>A0A2V2V320_TRYCR</name>